<dbReference type="OrthoDB" id="9796252at2"/>
<accession>A0A2A2GDT4</accession>
<reference evidence="2 3" key="1">
    <citation type="submission" date="2017-08" db="EMBL/GenBank/DDBJ databases">
        <title>Aliifodinibius alkalisoli sp. nov., isolated from saline alkaline soil.</title>
        <authorList>
            <person name="Liu D."/>
            <person name="Zhang G."/>
        </authorList>
    </citation>
    <scope>NUCLEOTIDE SEQUENCE [LARGE SCALE GENOMIC DNA]</scope>
    <source>
        <strain evidence="2 3">WN023</strain>
    </source>
</reference>
<sequence>MKQKETQNYQSLVNTVIEIVDREDASRDQKLQQICELLEEHIDEFDWVGFYLVDPKADRELILGPYIGEETDHTRIPFGKGICGQAAETNETFMVQDVSKEDNYLACSVHVEAEIVVPVKKDGKFVAELDIDSHTKDSMTEEHRHMLEKVCGVVSPLF</sequence>
<evidence type="ECO:0000313" key="2">
    <source>
        <dbReference type="EMBL" id="PAU95350.1"/>
    </source>
</evidence>
<gene>
    <name evidence="2" type="ORF">CK503_03915</name>
</gene>
<evidence type="ECO:0000313" key="3">
    <source>
        <dbReference type="Proteomes" id="UP000218831"/>
    </source>
</evidence>
<proteinExistence type="predicted"/>
<dbReference type="EMBL" id="NSKE01000002">
    <property type="protein sequence ID" value="PAU95350.1"/>
    <property type="molecule type" value="Genomic_DNA"/>
</dbReference>
<dbReference type="Gene3D" id="3.30.450.40">
    <property type="match status" value="1"/>
</dbReference>
<comment type="caution">
    <text evidence="2">The sequence shown here is derived from an EMBL/GenBank/DDBJ whole genome shotgun (WGS) entry which is preliminary data.</text>
</comment>
<evidence type="ECO:0000259" key="1">
    <source>
        <dbReference type="Pfam" id="PF13185"/>
    </source>
</evidence>
<feature type="domain" description="GAF" evidence="1">
    <location>
        <begin position="25"/>
        <end position="154"/>
    </location>
</feature>
<keyword evidence="3" id="KW-1185">Reference proteome</keyword>
<dbReference type="Proteomes" id="UP000218831">
    <property type="component" value="Unassembled WGS sequence"/>
</dbReference>
<dbReference type="InterPro" id="IPR003018">
    <property type="entry name" value="GAF"/>
</dbReference>
<dbReference type="RefSeq" id="WP_095605476.1">
    <property type="nucleotide sequence ID" value="NZ_NSKE01000002.1"/>
</dbReference>
<dbReference type="SUPFAM" id="SSF55781">
    <property type="entry name" value="GAF domain-like"/>
    <property type="match status" value="1"/>
</dbReference>
<dbReference type="AlphaFoldDB" id="A0A2A2GDT4"/>
<protein>
    <submittedName>
        <fullName evidence="2">Gaf sensor protein</fullName>
    </submittedName>
</protein>
<dbReference type="Pfam" id="PF13185">
    <property type="entry name" value="GAF_2"/>
    <property type="match status" value="1"/>
</dbReference>
<organism evidence="2 3">
    <name type="scientific">Fodinibius salipaludis</name>
    <dbReference type="NCBI Taxonomy" id="2032627"/>
    <lineage>
        <taxon>Bacteria</taxon>
        <taxon>Pseudomonadati</taxon>
        <taxon>Balneolota</taxon>
        <taxon>Balneolia</taxon>
        <taxon>Balneolales</taxon>
        <taxon>Balneolaceae</taxon>
        <taxon>Fodinibius</taxon>
    </lineage>
</organism>
<dbReference type="InterPro" id="IPR029016">
    <property type="entry name" value="GAF-like_dom_sf"/>
</dbReference>
<name>A0A2A2GDT4_9BACT</name>